<feature type="non-terminal residue" evidence="2">
    <location>
        <position position="603"/>
    </location>
</feature>
<reference evidence="2 3" key="1">
    <citation type="submission" date="2024-02" db="EMBL/GenBank/DDBJ databases">
        <authorList>
            <person name="Vignale AGUSTIN F."/>
            <person name="Sosa J E."/>
            <person name="Modenutti C."/>
        </authorList>
    </citation>
    <scope>NUCLEOTIDE SEQUENCE [LARGE SCALE GENOMIC DNA]</scope>
</reference>
<protein>
    <submittedName>
        <fullName evidence="2">Uncharacterized protein</fullName>
    </submittedName>
</protein>
<sequence>MVMIGVENWGKTWNSSNRVDMKRASEVKNDGNSGSECGERLRVKKIRVSATDVEKNRALQEEEVGVDIEYRDNDGSRDQVMGVKGMEEIREGSRVVDLIHEKESDSEEVVGGIENRTMGVQELGYVVEQHMISSGSEACHTKDTDREVGAKENMVSGLEEEGIKGEIKETEGRDLNFEKLGIPSEEGVLLNGGEGCGNRDTEDKGNKKSDHVREMVEVIEISDDAEKEEILDLDLNVPVVEAGDFGNGMGCQECKQLGPMTSERRVEIIEITSDESEDEGDRSSNVGDARAKGKEVVIELAYESTGGSDLDLRLMENGPVADGSSSLGCGRRYTREEKGKAKLADSWLSLASDPMQLDLEPESKEVIELDIATCLVQLRQTSLPAETMQLLESENLEFRIEKAVMSLTVAPILRQEADRVRHHVPPLRKEADRVRHREILSYAPGLARFNPEGKDSHEESKQEREGPPLEADIESENLHSPFATMLKMLREQNLRRRGQQLIQWKPSENHGFNTSNPHVPSLLDLSLKVLAKNAECIVSLEPVPDALKRRLSDLLCDNRGMTGHVLDLLVRRAPTEIRVKDCSWLTEEQFINIFRSVEVKNLR</sequence>
<feature type="region of interest" description="Disordered" evidence="1">
    <location>
        <begin position="446"/>
        <end position="471"/>
    </location>
</feature>
<feature type="region of interest" description="Disordered" evidence="1">
    <location>
        <begin position="188"/>
        <end position="210"/>
    </location>
</feature>
<evidence type="ECO:0000313" key="3">
    <source>
        <dbReference type="Proteomes" id="UP001642360"/>
    </source>
</evidence>
<dbReference type="EMBL" id="CAUOFW020005935">
    <property type="protein sequence ID" value="CAK9172154.1"/>
    <property type="molecule type" value="Genomic_DNA"/>
</dbReference>
<keyword evidence="3" id="KW-1185">Reference proteome</keyword>
<dbReference type="AlphaFoldDB" id="A0ABC8TZC9"/>
<evidence type="ECO:0000313" key="2">
    <source>
        <dbReference type="EMBL" id="CAK9172154.1"/>
    </source>
</evidence>
<name>A0ABC8TZC9_9AQUA</name>
<gene>
    <name evidence="2" type="ORF">ILEXP_LOCUS41792</name>
</gene>
<feature type="compositionally biased region" description="Basic and acidic residues" evidence="1">
    <location>
        <begin position="197"/>
        <end position="210"/>
    </location>
</feature>
<comment type="caution">
    <text evidence="2">The sequence shown here is derived from an EMBL/GenBank/DDBJ whole genome shotgun (WGS) entry which is preliminary data.</text>
</comment>
<evidence type="ECO:0000256" key="1">
    <source>
        <dbReference type="SAM" id="MobiDB-lite"/>
    </source>
</evidence>
<proteinExistence type="predicted"/>
<feature type="compositionally biased region" description="Basic and acidic residues" evidence="1">
    <location>
        <begin position="451"/>
        <end position="467"/>
    </location>
</feature>
<dbReference type="Proteomes" id="UP001642360">
    <property type="component" value="Unassembled WGS sequence"/>
</dbReference>
<accession>A0ABC8TZC9</accession>
<organism evidence="2 3">
    <name type="scientific">Ilex paraguariensis</name>
    <name type="common">yerba mate</name>
    <dbReference type="NCBI Taxonomy" id="185542"/>
    <lineage>
        <taxon>Eukaryota</taxon>
        <taxon>Viridiplantae</taxon>
        <taxon>Streptophyta</taxon>
        <taxon>Embryophyta</taxon>
        <taxon>Tracheophyta</taxon>
        <taxon>Spermatophyta</taxon>
        <taxon>Magnoliopsida</taxon>
        <taxon>eudicotyledons</taxon>
        <taxon>Gunneridae</taxon>
        <taxon>Pentapetalae</taxon>
        <taxon>asterids</taxon>
        <taxon>campanulids</taxon>
        <taxon>Aquifoliales</taxon>
        <taxon>Aquifoliaceae</taxon>
        <taxon>Ilex</taxon>
    </lineage>
</organism>